<organism evidence="3 4">
    <name type="scientific">Cordylochernes scorpioides</name>
    <dbReference type="NCBI Taxonomy" id="51811"/>
    <lineage>
        <taxon>Eukaryota</taxon>
        <taxon>Metazoa</taxon>
        <taxon>Ecdysozoa</taxon>
        <taxon>Arthropoda</taxon>
        <taxon>Chelicerata</taxon>
        <taxon>Arachnida</taxon>
        <taxon>Pseudoscorpiones</taxon>
        <taxon>Cheliferoidea</taxon>
        <taxon>Chernetidae</taxon>
        <taxon>Cordylochernes</taxon>
    </lineage>
</organism>
<name>A0ABY6LJP6_9ARAC</name>
<reference evidence="3 4" key="1">
    <citation type="submission" date="2022-01" db="EMBL/GenBank/DDBJ databases">
        <title>A chromosomal length assembly of Cordylochernes scorpioides.</title>
        <authorList>
            <person name="Zeh D."/>
            <person name="Zeh J."/>
        </authorList>
    </citation>
    <scope>NUCLEOTIDE SEQUENCE [LARGE SCALE GENOMIC DNA]</scope>
    <source>
        <strain evidence="3">IN4F17</strain>
        <tissue evidence="3">Whole Body</tissue>
    </source>
</reference>
<dbReference type="PANTHER" id="PTHR14593">
    <property type="entry name" value="WD REPEAT-CONTAINING PROTEIN 11"/>
    <property type="match status" value="1"/>
</dbReference>
<dbReference type="Proteomes" id="UP001235939">
    <property type="component" value="Chromosome 20"/>
</dbReference>
<sequence length="832" mass="92488">MGTQVSILDQRKMKTARPAPIDPTEDRPECQEATDKMPPRTSPNPGTNKKLHPLPRRVSAVLATDSIIFVEDFQLNKTPKGPGRKFHISAPISASTSKVGSPTVPEEKSKISHLLTRRISFLTKADSKTSEEVVALNECLQLIYHRSYRHHLLLVYPREVLVLDLEIYQTVGIVTTTSPLQSVLTTSQRDSLLCLHENGSVSFRLRSHHPPAAENTKGLATEVTYDSHCQSDSFRLTKNSRVVGMSISPVQETTVALLVSDGRLVFQHLLPHKTEGSHVPYSVMPPCLGDLLPPYHHLAPGTIPRLRFLLSGVLGALAAAPHVLAMCPPVTYRNWRYHQPLLAIGTSQGNVQAINMAIGMIEKELSIHSAPVRSLPALCSGIEWVGLSAFISFSHPNLSASQGQVRNELAITDIHSGRSRSFRQDRSDESPIQMVRVSQLKQYFIIVFKEEPFELWDLANLTLLRTMPKTFPAITALTWYPLHSKKNQHHRGDSLDLGISDTPLPGISELTPLGMKTSVLNKEHFVVTDVEGQLYHFIIEGNVIHTGSFIPPEAGMGSITSLVWKTDQIVMGDADGNLNIWDIKERVSRQGHKIKFAPGRGNMRILVLFNDGVDLWDVKQVERISSLKTPTDLPKIQDIDWASSDRPVFSTVDGCIVMTDFSLKSFSSPLIEYHNTDPCYLPSTLSVKLAFHLKSSLQLQPNFTIDPPGLSTEDRKALELMALEPVVERQLSVCSLAERCLVVARLFGDEEAIHFWTVALHYLLAAVPKDKDPPEETYFACHAALPLDTCYDLLCDIPEYQIRPALSGSIECFATNITSAVTRDVRSLPLQY</sequence>
<dbReference type="InterPro" id="IPR057853">
    <property type="entry name" value="Beta-prop_WDR11_2nd"/>
</dbReference>
<keyword evidence="4" id="KW-1185">Reference proteome</keyword>
<dbReference type="InterPro" id="IPR036322">
    <property type="entry name" value="WD40_repeat_dom_sf"/>
</dbReference>
<proteinExistence type="predicted"/>
<dbReference type="InterPro" id="IPR039694">
    <property type="entry name" value="WDR11"/>
</dbReference>
<evidence type="ECO:0000256" key="1">
    <source>
        <dbReference type="SAM" id="MobiDB-lite"/>
    </source>
</evidence>
<feature type="compositionally biased region" description="Basic and acidic residues" evidence="1">
    <location>
        <begin position="24"/>
        <end position="38"/>
    </location>
</feature>
<dbReference type="SUPFAM" id="SSF50978">
    <property type="entry name" value="WD40 repeat-like"/>
    <property type="match status" value="1"/>
</dbReference>
<dbReference type="EMBL" id="CP092882">
    <property type="protein sequence ID" value="UYV81446.1"/>
    <property type="molecule type" value="Genomic_DNA"/>
</dbReference>
<gene>
    <name evidence="3" type="ORF">LAZ67_20001222</name>
</gene>
<evidence type="ECO:0000313" key="4">
    <source>
        <dbReference type="Proteomes" id="UP001235939"/>
    </source>
</evidence>
<dbReference type="Pfam" id="PF23752">
    <property type="entry name" value="Beta-prop_WDR11_2nd"/>
    <property type="match status" value="1"/>
</dbReference>
<dbReference type="InterPro" id="IPR015943">
    <property type="entry name" value="WD40/YVTN_repeat-like_dom_sf"/>
</dbReference>
<evidence type="ECO:0000313" key="3">
    <source>
        <dbReference type="EMBL" id="UYV81446.1"/>
    </source>
</evidence>
<accession>A0ABY6LJP6</accession>
<protein>
    <submittedName>
        <fullName evidence="3">WDR11</fullName>
    </submittedName>
</protein>
<evidence type="ECO:0000259" key="2">
    <source>
        <dbReference type="Pfam" id="PF23752"/>
    </source>
</evidence>
<feature type="region of interest" description="Disordered" evidence="1">
    <location>
        <begin position="1"/>
        <end position="52"/>
    </location>
</feature>
<dbReference type="PANTHER" id="PTHR14593:SF5">
    <property type="entry name" value="WD REPEAT-CONTAINING PROTEIN 11"/>
    <property type="match status" value="1"/>
</dbReference>
<dbReference type="Gene3D" id="2.130.10.10">
    <property type="entry name" value="YVTN repeat-like/Quinoprotein amine dehydrogenase"/>
    <property type="match status" value="2"/>
</dbReference>
<feature type="domain" description="WDR11 second beta-propeller" evidence="2">
    <location>
        <begin position="339"/>
        <end position="664"/>
    </location>
</feature>